<dbReference type="Pfam" id="PF00941">
    <property type="entry name" value="FAD_binding_5"/>
    <property type="match status" value="1"/>
</dbReference>
<dbReference type="InterPro" id="IPR002346">
    <property type="entry name" value="Mopterin_DH_FAD-bd"/>
</dbReference>
<dbReference type="PROSITE" id="PS51387">
    <property type="entry name" value="FAD_PCMH"/>
    <property type="match status" value="1"/>
</dbReference>
<dbReference type="Proteomes" id="UP000245423">
    <property type="component" value="Chromosome 1"/>
</dbReference>
<dbReference type="GO" id="GO:0071949">
    <property type="term" value="F:FAD binding"/>
    <property type="evidence" value="ECO:0007669"/>
    <property type="project" value="InterPro"/>
</dbReference>
<dbReference type="OrthoDB" id="9774454at2"/>
<dbReference type="InterPro" id="IPR005107">
    <property type="entry name" value="CO_DH_flav_C"/>
</dbReference>
<accession>A0A1M4PKL0</accession>
<dbReference type="RefSeq" id="WP_025640429.1">
    <property type="nucleotide sequence ID" value="NZ_LT669839.1"/>
</dbReference>
<evidence type="ECO:0000259" key="3">
    <source>
        <dbReference type="PROSITE" id="PS51387"/>
    </source>
</evidence>
<evidence type="ECO:0000313" key="5">
    <source>
        <dbReference type="Proteomes" id="UP000245423"/>
    </source>
</evidence>
<gene>
    <name evidence="4" type="ORF">CUESP1_0584</name>
</gene>
<feature type="domain" description="FAD-binding PCMH-type" evidence="3">
    <location>
        <begin position="1"/>
        <end position="175"/>
    </location>
</feature>
<keyword evidence="5" id="KW-1185">Reference proteome</keyword>
<dbReference type="InterPro" id="IPR016167">
    <property type="entry name" value="FAD-bd_PCMH_sub1"/>
</dbReference>
<dbReference type="InterPro" id="IPR016166">
    <property type="entry name" value="FAD-bd_PCMH"/>
</dbReference>
<keyword evidence="1" id="KW-0285">Flavoprotein</keyword>
<dbReference type="Gene3D" id="3.30.465.10">
    <property type="match status" value="1"/>
</dbReference>
<dbReference type="EC" id="1.17.1.4" evidence="4"/>
<dbReference type="Pfam" id="PF03450">
    <property type="entry name" value="CO_deh_flav_C"/>
    <property type="match status" value="1"/>
</dbReference>
<sequence length="291" mass="32230">MKNFYYVSPENIEEFLSIVKDCDKNTRILAGGTDVLTQLRRGVIRAETLVNIKKIDSLNGICKENNHLKLGALTKIAEICIDKQVQESFPLLSDAARSLASPLIRNIATIGGNICNASPAGDMIPPLMCYDAKLTVFAQEGAKEYQIENFFNGPGITKMNSGDLLTKICISSQSGKFTHSFIKHGYRKSLEISTVCVATLIELDEDNSIKDIRIALGSVAPCVFRLRDAEELIKQERSIEKKLLEKVADIAHEKSSPIDDIRGTKEYRSTVLKTLVKRSIIEALNKEGVIL</sequence>
<reference evidence="4 5" key="1">
    <citation type="submission" date="2016-11" db="EMBL/GenBank/DDBJ databases">
        <authorList>
            <person name="Manzoor S."/>
        </authorList>
    </citation>
    <scope>NUCLEOTIDE SEQUENCE [LARGE SCALE GENOMIC DNA]</scope>
    <source>
        <strain evidence="4">Clostridium ultunense strain Esp</strain>
    </source>
</reference>
<dbReference type="EMBL" id="LT669839">
    <property type="protein sequence ID" value="SHD75968.1"/>
    <property type="molecule type" value="Genomic_DNA"/>
</dbReference>
<dbReference type="PANTHER" id="PTHR42659">
    <property type="entry name" value="XANTHINE DEHYDROGENASE SUBUNIT C-RELATED"/>
    <property type="match status" value="1"/>
</dbReference>
<evidence type="ECO:0000256" key="2">
    <source>
        <dbReference type="ARBA" id="ARBA00023002"/>
    </source>
</evidence>
<dbReference type="SMART" id="SM01092">
    <property type="entry name" value="CO_deh_flav_C"/>
    <property type="match status" value="1"/>
</dbReference>
<name>A0A1M4PKL0_9FIRM</name>
<dbReference type="GO" id="GO:0004854">
    <property type="term" value="F:xanthine dehydrogenase activity"/>
    <property type="evidence" value="ECO:0007669"/>
    <property type="project" value="UniProtKB-EC"/>
</dbReference>
<dbReference type="PANTHER" id="PTHR42659:SF9">
    <property type="entry name" value="XANTHINE DEHYDROGENASE FAD-BINDING SUBUNIT XDHB-RELATED"/>
    <property type="match status" value="1"/>
</dbReference>
<evidence type="ECO:0000256" key="1">
    <source>
        <dbReference type="ARBA" id="ARBA00022630"/>
    </source>
</evidence>
<proteinExistence type="predicted"/>
<dbReference type="SUPFAM" id="SSF56176">
    <property type="entry name" value="FAD-binding/transporter-associated domain-like"/>
    <property type="match status" value="1"/>
</dbReference>
<dbReference type="SUPFAM" id="SSF55447">
    <property type="entry name" value="CO dehydrogenase flavoprotein C-terminal domain-like"/>
    <property type="match status" value="1"/>
</dbReference>
<dbReference type="InterPro" id="IPR036318">
    <property type="entry name" value="FAD-bd_PCMH-like_sf"/>
</dbReference>
<dbReference type="AlphaFoldDB" id="A0A1M4PKL0"/>
<organism evidence="4 5">
    <name type="scientific">[Clostridium] ultunense Esp</name>
    <dbReference type="NCBI Taxonomy" id="1288971"/>
    <lineage>
        <taxon>Bacteria</taxon>
        <taxon>Bacillati</taxon>
        <taxon>Bacillota</taxon>
        <taxon>Tissierellia</taxon>
        <taxon>Tissierellales</taxon>
        <taxon>Tepidimicrobiaceae</taxon>
        <taxon>Schnuerera</taxon>
    </lineage>
</organism>
<dbReference type="InterPro" id="IPR016169">
    <property type="entry name" value="FAD-bd_PCMH_sub2"/>
</dbReference>
<evidence type="ECO:0000313" key="4">
    <source>
        <dbReference type="EMBL" id="SHD75968.1"/>
    </source>
</evidence>
<dbReference type="InterPro" id="IPR051312">
    <property type="entry name" value="Diverse_Substr_Oxidored"/>
</dbReference>
<dbReference type="Gene3D" id="3.30.390.50">
    <property type="entry name" value="CO dehydrogenase flavoprotein, C-terminal domain"/>
    <property type="match status" value="1"/>
</dbReference>
<keyword evidence="2 4" id="KW-0560">Oxidoreductase</keyword>
<protein>
    <submittedName>
        <fullName evidence="4">Putative Xanthine dehydrogenase FAD-binding subunit</fullName>
        <ecNumber evidence="4">1.17.1.4</ecNumber>
    </submittedName>
</protein>
<dbReference type="Gene3D" id="3.30.43.10">
    <property type="entry name" value="Uridine Diphospho-n-acetylenolpyruvylglucosamine Reductase, domain 2"/>
    <property type="match status" value="1"/>
</dbReference>
<dbReference type="InterPro" id="IPR036683">
    <property type="entry name" value="CO_DH_flav_C_dom_sf"/>
</dbReference>